<dbReference type="EMBL" id="JH767242">
    <property type="protein sequence ID" value="EQC26124.1"/>
    <property type="molecule type" value="Genomic_DNA"/>
</dbReference>
<keyword evidence="2" id="KW-1185">Reference proteome</keyword>
<dbReference type="VEuPathDB" id="FungiDB:SDRG_16073"/>
<protein>
    <submittedName>
        <fullName evidence="1">Uncharacterized protein</fullName>
    </submittedName>
</protein>
<evidence type="ECO:0000313" key="2">
    <source>
        <dbReference type="Proteomes" id="UP000030762"/>
    </source>
</evidence>
<dbReference type="InParanoid" id="T0PL63"/>
<reference evidence="1 2" key="1">
    <citation type="submission" date="2012-04" db="EMBL/GenBank/DDBJ databases">
        <title>The Genome Sequence of Saprolegnia declina VS20.</title>
        <authorList>
            <consortium name="The Broad Institute Genome Sequencing Platform"/>
            <person name="Russ C."/>
            <person name="Nusbaum C."/>
            <person name="Tyler B."/>
            <person name="van West P."/>
            <person name="Dieguez-Uribeondo J."/>
            <person name="de Bruijn I."/>
            <person name="Tripathy S."/>
            <person name="Jiang R."/>
            <person name="Young S.K."/>
            <person name="Zeng Q."/>
            <person name="Gargeya S."/>
            <person name="Fitzgerald M."/>
            <person name="Haas B."/>
            <person name="Abouelleil A."/>
            <person name="Alvarado L."/>
            <person name="Arachchi H.M."/>
            <person name="Berlin A."/>
            <person name="Chapman S.B."/>
            <person name="Goldberg J."/>
            <person name="Griggs A."/>
            <person name="Gujja S."/>
            <person name="Hansen M."/>
            <person name="Howarth C."/>
            <person name="Imamovic A."/>
            <person name="Larimer J."/>
            <person name="McCowen C."/>
            <person name="Montmayeur A."/>
            <person name="Murphy C."/>
            <person name="Neiman D."/>
            <person name="Pearson M."/>
            <person name="Priest M."/>
            <person name="Roberts A."/>
            <person name="Saif S."/>
            <person name="Shea T."/>
            <person name="Sisk P."/>
            <person name="Sykes S."/>
            <person name="Wortman J."/>
            <person name="Nusbaum C."/>
            <person name="Birren B."/>
        </authorList>
    </citation>
    <scope>NUCLEOTIDE SEQUENCE [LARGE SCALE GENOMIC DNA]</scope>
    <source>
        <strain evidence="1 2">VS20</strain>
    </source>
</reference>
<dbReference type="Proteomes" id="UP000030762">
    <property type="component" value="Unassembled WGS sequence"/>
</dbReference>
<organism evidence="1 2">
    <name type="scientific">Saprolegnia diclina (strain VS20)</name>
    <dbReference type="NCBI Taxonomy" id="1156394"/>
    <lineage>
        <taxon>Eukaryota</taxon>
        <taxon>Sar</taxon>
        <taxon>Stramenopiles</taxon>
        <taxon>Oomycota</taxon>
        <taxon>Saprolegniomycetes</taxon>
        <taxon>Saprolegniales</taxon>
        <taxon>Saprolegniaceae</taxon>
        <taxon>Saprolegnia</taxon>
    </lineage>
</organism>
<proteinExistence type="predicted"/>
<evidence type="ECO:0000313" key="1">
    <source>
        <dbReference type="EMBL" id="EQC26124.1"/>
    </source>
</evidence>
<dbReference type="GeneID" id="19956800"/>
<sequence length="144" mass="15543">MVQELVQPSTELWTLRNSVALVASGLLRLSPVPTWVATTLAAPVVPTLVVDAALVSALAVGLTDATNKAVKHIAMRVVKRLTKIAAKQPKINIKLGTKRALLYTLAEYLASAEQGKLLVEYARRVPSNLMLKLNEDDCDDEGAK</sequence>
<accession>T0PL63</accession>
<name>T0PL63_SAPDV</name>
<dbReference type="RefSeq" id="XP_008620491.1">
    <property type="nucleotide sequence ID" value="XM_008622269.1"/>
</dbReference>
<gene>
    <name evidence="1" type="ORF">SDRG_16073</name>
</gene>
<dbReference type="STRING" id="1156394.T0PL63"/>
<dbReference type="AlphaFoldDB" id="T0PL63"/>